<dbReference type="EMBL" id="PKKO01000005">
    <property type="protein sequence ID" value="PKY71864.1"/>
    <property type="molecule type" value="Genomic_DNA"/>
</dbReference>
<protein>
    <submittedName>
        <fullName evidence="2">Integration host factor MihF</fullName>
    </submittedName>
</protein>
<evidence type="ECO:0000313" key="2">
    <source>
        <dbReference type="EMBL" id="PKY71864.1"/>
    </source>
</evidence>
<evidence type="ECO:0000259" key="1">
    <source>
        <dbReference type="Pfam" id="PF22525"/>
    </source>
</evidence>
<organism evidence="2 3">
    <name type="scientific">Winkia neuii</name>
    <dbReference type="NCBI Taxonomy" id="33007"/>
    <lineage>
        <taxon>Bacteria</taxon>
        <taxon>Bacillati</taxon>
        <taxon>Actinomycetota</taxon>
        <taxon>Actinomycetes</taxon>
        <taxon>Actinomycetales</taxon>
        <taxon>Actinomycetaceae</taxon>
        <taxon>Winkia</taxon>
    </lineage>
</organism>
<dbReference type="GeneID" id="35866949"/>
<dbReference type="Proteomes" id="UP000235122">
    <property type="component" value="Unassembled WGS sequence"/>
</dbReference>
<dbReference type="AlphaFoldDB" id="A0A2I1IL62"/>
<dbReference type="RefSeq" id="WP_024331682.1">
    <property type="nucleotide sequence ID" value="NZ_JASOXK010000006.1"/>
</dbReference>
<dbReference type="InterPro" id="IPR055201">
    <property type="entry name" value="IHF-like_H2TH"/>
</dbReference>
<proteinExistence type="predicted"/>
<gene>
    <name evidence="2" type="ORF">CYJ19_09100</name>
</gene>
<dbReference type="InterPro" id="IPR047806">
    <property type="entry name" value="IHF_actinobact"/>
</dbReference>
<dbReference type="STRING" id="33007.HMPREF3198_02202"/>
<sequence length="103" mass="11411">MALPPLTAEQRSAALEKAAEARRVRAQIKVELKKHQTTLSKVLEDSKENEALGKMKVVTLLESLPRVGATTAQNIMEEIGIAQSRRIRGLGVHQAQELIRRFG</sequence>
<evidence type="ECO:0000313" key="3">
    <source>
        <dbReference type="Proteomes" id="UP000235122"/>
    </source>
</evidence>
<comment type="caution">
    <text evidence="2">The sequence shown here is derived from an EMBL/GenBank/DDBJ whole genome shotgun (WGS) entry which is preliminary data.</text>
</comment>
<dbReference type="Pfam" id="PF22525">
    <property type="entry name" value="H2TH_5"/>
    <property type="match status" value="1"/>
</dbReference>
<keyword evidence="3" id="KW-1185">Reference proteome</keyword>
<dbReference type="Gene3D" id="1.10.8.50">
    <property type="match status" value="1"/>
</dbReference>
<accession>A0A2I1IL62</accession>
<dbReference type="NCBIfam" id="NF041260">
    <property type="entry name" value="actino_IHF"/>
    <property type="match status" value="1"/>
</dbReference>
<reference evidence="2 3" key="1">
    <citation type="submission" date="2017-12" db="EMBL/GenBank/DDBJ databases">
        <title>Phylogenetic diversity of female urinary microbiome.</title>
        <authorList>
            <person name="Thomas-White K."/>
            <person name="Wolfe A.J."/>
        </authorList>
    </citation>
    <scope>NUCLEOTIDE SEQUENCE [LARGE SCALE GENOMIC DNA]</scope>
    <source>
        <strain evidence="2 3">UMB0402</strain>
    </source>
</reference>
<feature type="domain" description="Integration host factor-like helix-two turn-helix" evidence="1">
    <location>
        <begin position="32"/>
        <end position="102"/>
    </location>
</feature>
<name>A0A2I1IL62_9ACTO</name>